<evidence type="ECO:0000313" key="10">
    <source>
        <dbReference type="EMBL" id="BCI61408.1"/>
    </source>
</evidence>
<evidence type="ECO:0000256" key="3">
    <source>
        <dbReference type="ARBA" id="ARBA00022650"/>
    </source>
</evidence>
<dbReference type="NCBIfam" id="TIGR01027">
    <property type="entry name" value="proB"/>
    <property type="match status" value="1"/>
</dbReference>
<dbReference type="CDD" id="cd04242">
    <property type="entry name" value="AAK_G5K_ProB"/>
    <property type="match status" value="1"/>
</dbReference>
<dbReference type="PRINTS" id="PR00474">
    <property type="entry name" value="GLU5KINASE"/>
</dbReference>
<accession>A0A7I8D3L5</accession>
<proteinExistence type="inferred from homology"/>
<dbReference type="Gene3D" id="3.40.1160.10">
    <property type="entry name" value="Acetylglutamate kinase-like"/>
    <property type="match status" value="1"/>
</dbReference>
<dbReference type="InterPro" id="IPR041739">
    <property type="entry name" value="G5K_ProB"/>
</dbReference>
<dbReference type="InterPro" id="IPR005715">
    <property type="entry name" value="Glu_5kinase/COase_Synthase"/>
</dbReference>
<dbReference type="GO" id="GO:0004349">
    <property type="term" value="F:glutamate 5-kinase activity"/>
    <property type="evidence" value="ECO:0007669"/>
    <property type="project" value="UniProtKB-UniRule"/>
</dbReference>
<dbReference type="PIRSF" id="PIRSF000729">
    <property type="entry name" value="GK"/>
    <property type="match status" value="1"/>
</dbReference>
<feature type="binding site" evidence="8">
    <location>
        <position position="142"/>
    </location>
    <ligand>
        <name>substrate</name>
    </ligand>
</feature>
<keyword evidence="7 8" id="KW-0067">ATP-binding</keyword>
<dbReference type="InterPro" id="IPR011529">
    <property type="entry name" value="Glu_5kinase"/>
</dbReference>
<dbReference type="Proteomes" id="UP000593890">
    <property type="component" value="Chromosome"/>
</dbReference>
<keyword evidence="2 8" id="KW-0028">Amino-acid biosynthesis</keyword>
<dbReference type="RefSeq" id="WP_099322768.1">
    <property type="nucleotide sequence ID" value="NZ_AP023321.1"/>
</dbReference>
<dbReference type="PANTHER" id="PTHR43654:SF1">
    <property type="entry name" value="ISOPENTENYL PHOSPHATE KINASE"/>
    <property type="match status" value="1"/>
</dbReference>
<dbReference type="HAMAP" id="MF_00456">
    <property type="entry name" value="ProB"/>
    <property type="match status" value="1"/>
</dbReference>
<dbReference type="InterPro" id="IPR036393">
    <property type="entry name" value="AceGlu_kinase-like_sf"/>
</dbReference>
<dbReference type="SUPFAM" id="SSF53633">
    <property type="entry name" value="Carbamate kinase-like"/>
    <property type="match status" value="1"/>
</dbReference>
<comment type="subcellular location">
    <subcellularLocation>
        <location evidence="8">Cytoplasm</location>
    </subcellularLocation>
</comment>
<evidence type="ECO:0000256" key="8">
    <source>
        <dbReference type="HAMAP-Rule" id="MF_00456"/>
    </source>
</evidence>
<comment type="similarity">
    <text evidence="8">Belongs to the glutamate 5-kinase family.</text>
</comment>
<evidence type="ECO:0000256" key="2">
    <source>
        <dbReference type="ARBA" id="ARBA00022605"/>
    </source>
</evidence>
<dbReference type="GO" id="GO:0005524">
    <property type="term" value="F:ATP binding"/>
    <property type="evidence" value="ECO:0007669"/>
    <property type="project" value="UniProtKB-KW"/>
</dbReference>
<dbReference type="PROSITE" id="PS00902">
    <property type="entry name" value="GLUTAMATE_5_KINASE"/>
    <property type="match status" value="1"/>
</dbReference>
<comment type="catalytic activity">
    <reaction evidence="8">
        <text>L-glutamate + ATP = L-glutamyl 5-phosphate + ADP</text>
        <dbReference type="Rhea" id="RHEA:14877"/>
        <dbReference type="ChEBI" id="CHEBI:29985"/>
        <dbReference type="ChEBI" id="CHEBI:30616"/>
        <dbReference type="ChEBI" id="CHEBI:58274"/>
        <dbReference type="ChEBI" id="CHEBI:456216"/>
        <dbReference type="EC" id="2.7.2.11"/>
    </reaction>
</comment>
<feature type="binding site" evidence="8">
    <location>
        <position position="55"/>
    </location>
    <ligand>
        <name>substrate</name>
    </ligand>
</feature>
<keyword evidence="3 8" id="KW-0641">Proline biosynthesis</keyword>
<feature type="binding site" evidence="8">
    <location>
        <position position="157"/>
    </location>
    <ligand>
        <name>substrate</name>
    </ligand>
</feature>
<evidence type="ECO:0000256" key="4">
    <source>
        <dbReference type="ARBA" id="ARBA00022679"/>
    </source>
</evidence>
<evidence type="ECO:0000313" key="11">
    <source>
        <dbReference type="Proteomes" id="UP000593890"/>
    </source>
</evidence>
<keyword evidence="1 8" id="KW-0963">Cytoplasm</keyword>
<dbReference type="PANTHER" id="PTHR43654">
    <property type="entry name" value="GLUTAMATE 5-KINASE"/>
    <property type="match status" value="1"/>
</dbReference>
<dbReference type="KEGG" id="sman:C12CBH8_20470"/>
<protein>
    <recommendedName>
        <fullName evidence="8">Glutamate 5-kinase</fullName>
        <ecNumber evidence="8">2.7.2.11</ecNumber>
    </recommendedName>
    <alternativeName>
        <fullName evidence="8">Gamma-glutamyl kinase</fullName>
        <shortName evidence="8">GK</shortName>
    </alternativeName>
</protein>
<dbReference type="AlphaFoldDB" id="A0A7I8D3L5"/>
<dbReference type="Pfam" id="PF00696">
    <property type="entry name" value="AA_kinase"/>
    <property type="match status" value="1"/>
</dbReference>
<dbReference type="UniPathway" id="UPA00098">
    <property type="reaction ID" value="UER00359"/>
</dbReference>
<feature type="domain" description="Aspartate/glutamate/uridylate kinase" evidence="9">
    <location>
        <begin position="10"/>
        <end position="242"/>
    </location>
</feature>
<dbReference type="GO" id="GO:0055129">
    <property type="term" value="P:L-proline biosynthetic process"/>
    <property type="evidence" value="ECO:0007669"/>
    <property type="project" value="UniProtKB-UniRule"/>
</dbReference>
<dbReference type="InterPro" id="IPR001048">
    <property type="entry name" value="Asp/Glu/Uridylate_kinase"/>
</dbReference>
<evidence type="ECO:0000256" key="5">
    <source>
        <dbReference type="ARBA" id="ARBA00022741"/>
    </source>
</evidence>
<dbReference type="FunFam" id="3.40.1160.10:FF:000018">
    <property type="entry name" value="Glutamate 5-kinase"/>
    <property type="match status" value="1"/>
</dbReference>
<feature type="binding site" evidence="8">
    <location>
        <begin position="219"/>
        <end position="225"/>
    </location>
    <ligand>
        <name>ATP</name>
        <dbReference type="ChEBI" id="CHEBI:30616"/>
    </ligand>
</feature>
<sequence length="269" mass="29019">MSLELFQDAQRIVVKVGTSTLTHDTGKLHIRRIEGLVRVLSDLKNEGREIILVSSGAIGVGVGKMGLVRRPSDPAGRQALAAVGQCELMFMYDKLFSEYGHVVAQVLLTRFDVDNAERKHNVINTFSRLLDLGALPIVNENDTVAIDELVGNNFGDNDTLSAIVAKIVDADALVLLTDIDGLYTDDPHKNPQAQRIDVVHTIDDSVRKLAKGRGSSRGTGGMVTKIAAAQIAMDAGIPCAIVLGEKPHRLYHLFEGTQTGTVFLPSGVE</sequence>
<name>A0A7I8D3L5_9FIRM</name>
<comment type="function">
    <text evidence="8">Catalyzes the transfer of a phosphate group to glutamate to form L-glutamate 5-phosphate.</text>
</comment>
<feature type="binding site" evidence="8">
    <location>
        <position position="15"/>
    </location>
    <ligand>
        <name>ATP</name>
        <dbReference type="ChEBI" id="CHEBI:30616"/>
    </ligand>
</feature>
<comment type="pathway">
    <text evidence="8">Amino-acid biosynthesis; L-proline biosynthesis; L-glutamate 5-semialdehyde from L-glutamate: step 1/2.</text>
</comment>
<evidence type="ECO:0000259" key="9">
    <source>
        <dbReference type="Pfam" id="PF00696"/>
    </source>
</evidence>
<evidence type="ECO:0000256" key="6">
    <source>
        <dbReference type="ARBA" id="ARBA00022777"/>
    </source>
</evidence>
<keyword evidence="11" id="KW-1185">Reference proteome</keyword>
<reference evidence="11" key="1">
    <citation type="submission" date="2020-07" db="EMBL/GenBank/DDBJ databases">
        <title>Complete genome sequencing of Clostridia bacterium strain 12CBH8.</title>
        <authorList>
            <person name="Sakamoto M."/>
            <person name="Murakami T."/>
            <person name="Mori H."/>
        </authorList>
    </citation>
    <scope>NUCLEOTIDE SEQUENCE [LARGE SCALE GENOMIC DNA]</scope>
    <source>
        <strain evidence="11">12CBH8</strain>
    </source>
</reference>
<feature type="binding site" evidence="8">
    <location>
        <begin position="177"/>
        <end position="178"/>
    </location>
    <ligand>
        <name>ATP</name>
        <dbReference type="ChEBI" id="CHEBI:30616"/>
    </ligand>
</feature>
<evidence type="ECO:0000256" key="1">
    <source>
        <dbReference type="ARBA" id="ARBA00022490"/>
    </source>
</evidence>
<dbReference type="EMBL" id="AP023321">
    <property type="protein sequence ID" value="BCI61408.1"/>
    <property type="molecule type" value="Genomic_DNA"/>
</dbReference>
<dbReference type="InterPro" id="IPR001057">
    <property type="entry name" value="Glu/AcGlu_kinase"/>
</dbReference>
<dbReference type="GO" id="GO:0005829">
    <property type="term" value="C:cytosol"/>
    <property type="evidence" value="ECO:0007669"/>
    <property type="project" value="TreeGrafter"/>
</dbReference>
<gene>
    <name evidence="8 10" type="primary">proB</name>
    <name evidence="10" type="ORF">C12CBH8_20470</name>
</gene>
<organism evidence="10 11">
    <name type="scientific">Solibaculum mannosilyticum</name>
    <dbReference type="NCBI Taxonomy" id="2780922"/>
    <lineage>
        <taxon>Bacteria</taxon>
        <taxon>Bacillati</taxon>
        <taxon>Bacillota</taxon>
        <taxon>Clostridia</taxon>
        <taxon>Eubacteriales</taxon>
        <taxon>Oscillospiraceae</taxon>
        <taxon>Solibaculum</taxon>
    </lineage>
</organism>
<keyword evidence="4 8" id="KW-0808">Transferase</keyword>
<evidence type="ECO:0000256" key="7">
    <source>
        <dbReference type="ARBA" id="ARBA00022840"/>
    </source>
</evidence>
<keyword evidence="5 8" id="KW-0547">Nucleotide-binding</keyword>
<dbReference type="InterPro" id="IPR019797">
    <property type="entry name" value="Glutamate_5-kinase_CS"/>
</dbReference>
<dbReference type="EC" id="2.7.2.11" evidence="8"/>
<keyword evidence="6 8" id="KW-0418">Kinase</keyword>